<dbReference type="AlphaFoldDB" id="A0AAD1SRX8"/>
<dbReference type="Proteomes" id="UP001295444">
    <property type="component" value="Chromosome 07"/>
</dbReference>
<evidence type="ECO:0000313" key="2">
    <source>
        <dbReference type="EMBL" id="CAH2307092.1"/>
    </source>
</evidence>
<reference evidence="2" key="1">
    <citation type="submission" date="2022-03" db="EMBL/GenBank/DDBJ databases">
        <authorList>
            <person name="Alioto T."/>
            <person name="Alioto T."/>
            <person name="Gomez Garrido J."/>
        </authorList>
    </citation>
    <scope>NUCLEOTIDE SEQUENCE</scope>
</reference>
<feature type="non-terminal residue" evidence="2">
    <location>
        <position position="1"/>
    </location>
</feature>
<dbReference type="EMBL" id="OW240918">
    <property type="protein sequence ID" value="CAH2307092.1"/>
    <property type="molecule type" value="Genomic_DNA"/>
</dbReference>
<gene>
    <name evidence="2" type="ORF">PECUL_23A059191</name>
</gene>
<sequence>LSREKTQQMPLQPGGTRTGLYVVLRRDSPKRWKTQKSQVQTPKDLHDINTLYQCTPSNRDLEQAESVACNPLTEDSVDMDVSGPEPPTPVSPITTTSMVPAKEEDIDIH</sequence>
<evidence type="ECO:0000313" key="3">
    <source>
        <dbReference type="Proteomes" id="UP001295444"/>
    </source>
</evidence>
<proteinExistence type="predicted"/>
<keyword evidence="3" id="KW-1185">Reference proteome</keyword>
<protein>
    <submittedName>
        <fullName evidence="2">Uncharacterized protein</fullName>
    </submittedName>
</protein>
<accession>A0AAD1SRX8</accession>
<name>A0AAD1SRX8_PELCU</name>
<organism evidence="2 3">
    <name type="scientific">Pelobates cultripes</name>
    <name type="common">Western spadefoot toad</name>
    <dbReference type="NCBI Taxonomy" id="61616"/>
    <lineage>
        <taxon>Eukaryota</taxon>
        <taxon>Metazoa</taxon>
        <taxon>Chordata</taxon>
        <taxon>Craniata</taxon>
        <taxon>Vertebrata</taxon>
        <taxon>Euteleostomi</taxon>
        <taxon>Amphibia</taxon>
        <taxon>Batrachia</taxon>
        <taxon>Anura</taxon>
        <taxon>Pelobatoidea</taxon>
        <taxon>Pelobatidae</taxon>
        <taxon>Pelobates</taxon>
    </lineage>
</organism>
<feature type="region of interest" description="Disordered" evidence="1">
    <location>
        <begin position="74"/>
        <end position="109"/>
    </location>
</feature>
<evidence type="ECO:0000256" key="1">
    <source>
        <dbReference type="SAM" id="MobiDB-lite"/>
    </source>
</evidence>
<feature type="compositionally biased region" description="Low complexity" evidence="1">
    <location>
        <begin position="91"/>
        <end position="100"/>
    </location>
</feature>